<dbReference type="OrthoDB" id="10528539at2759"/>
<sequence length="782" mass="89588">MEFIRESWNNRVTPQDFLKDVQQHPKDFIMSVVIGLLDLCGKQYEPNPLFLQYLIHLFFAAPQLCMNTFLDLTKVNSFGLVRLIINCGDTLFNNLEIGTDFSARCAFNALKICLQHPISDVAISAISKLSESPTFSVLIASARLYFSSEVISLRAHFNQVVPQSDLPPSIPFPMTLLRRAMLESNLSSSILFTVHDIATAVISNIDIWTFVPCSKSFIPPDTFYHLYLHVVSGFIANPTLQLAYMTTNLLVRVLKHMNDSEIQNEDKSNTRYSRTDVSALFSDLRTNSNTKHEMNHHEIENCDFLGQSDDLAQIEKLFTDFPSTVDEDHIIDIVYQYPALSSSLVEHIMKNMTAKRPEYAVSYSKQILPIHSDFEWLLLQQGNFIEFINHSLTLATTITEPNQFESIWLLPLTLLRFTWGTTSNSMRAKITEFIDSQPSGVNFFLRHLLQYQIDTNPIESLGDKLNDKSTPFNESVTVLKELLNNEINVSDLDLSHKPYLVPSVLVWANEKAPDNYDCLTSIPNQNSHLINFLFFSAMLSIVKPVRRWMCAAEEPDMINMLLFKPDNIIEINSLIVDQLGAFCRVTPMTTEQLIRIVASWRAWVEIFGIEKFTKTLLNQLVWKTMHSLVPEDADNLYKSVAYVLAILLSENTDYVDNVLQVISEIVVNEIETMTSAIGLADFALIIICTRKEKWETSFDWLLKYCFTMLEEDPTLQNTKTSFALSVLKTSLYTPRLQEKVTDEAFEILYKIRDWQTMIDFFIVKQSVQEEAAQMSSSESRFF</sequence>
<name>A0A1J4K435_9EUKA</name>
<evidence type="ECO:0000313" key="2">
    <source>
        <dbReference type="Proteomes" id="UP000179807"/>
    </source>
</evidence>
<dbReference type="VEuPathDB" id="TrichDB:TRFO_25932"/>
<protein>
    <submittedName>
        <fullName evidence="1">Uncharacterized protein</fullName>
    </submittedName>
</protein>
<keyword evidence="2" id="KW-1185">Reference proteome</keyword>
<gene>
    <name evidence="1" type="ORF">TRFO_25932</name>
</gene>
<dbReference type="AlphaFoldDB" id="A0A1J4K435"/>
<comment type="caution">
    <text evidence="1">The sequence shown here is derived from an EMBL/GenBank/DDBJ whole genome shotgun (WGS) entry which is preliminary data.</text>
</comment>
<dbReference type="EMBL" id="MLAK01000735">
    <property type="protein sequence ID" value="OHT06143.1"/>
    <property type="molecule type" value="Genomic_DNA"/>
</dbReference>
<evidence type="ECO:0000313" key="1">
    <source>
        <dbReference type="EMBL" id="OHT06143.1"/>
    </source>
</evidence>
<dbReference type="Proteomes" id="UP000179807">
    <property type="component" value="Unassembled WGS sequence"/>
</dbReference>
<accession>A0A1J4K435</accession>
<dbReference type="GeneID" id="94839351"/>
<dbReference type="RefSeq" id="XP_068359279.1">
    <property type="nucleotide sequence ID" value="XM_068504647.1"/>
</dbReference>
<proteinExistence type="predicted"/>
<reference evidence="1" key="1">
    <citation type="submission" date="2016-10" db="EMBL/GenBank/DDBJ databases">
        <authorList>
            <person name="Benchimol M."/>
            <person name="Almeida L.G."/>
            <person name="Vasconcelos A.T."/>
            <person name="Perreira-Neves A."/>
            <person name="Rosa I.A."/>
            <person name="Tasca T."/>
            <person name="Bogo M.R."/>
            <person name="de Souza W."/>
        </authorList>
    </citation>
    <scope>NUCLEOTIDE SEQUENCE [LARGE SCALE GENOMIC DNA]</scope>
    <source>
        <strain evidence="1">K</strain>
    </source>
</reference>
<organism evidence="1 2">
    <name type="scientific">Tritrichomonas foetus</name>
    <dbReference type="NCBI Taxonomy" id="1144522"/>
    <lineage>
        <taxon>Eukaryota</taxon>
        <taxon>Metamonada</taxon>
        <taxon>Parabasalia</taxon>
        <taxon>Tritrichomonadida</taxon>
        <taxon>Tritrichomonadidae</taxon>
        <taxon>Tritrichomonas</taxon>
    </lineage>
</organism>